<keyword evidence="3" id="KW-1185">Reference proteome</keyword>
<comment type="caution">
    <text evidence="2">The sequence shown here is derived from an EMBL/GenBank/DDBJ whole genome shotgun (WGS) entry which is preliminary data.</text>
</comment>
<feature type="region of interest" description="Disordered" evidence="1">
    <location>
        <begin position="321"/>
        <end position="346"/>
    </location>
</feature>
<proteinExistence type="predicted"/>
<organism evidence="2 3">
    <name type="scientific">Tetragonisca angustula</name>
    <dbReference type="NCBI Taxonomy" id="166442"/>
    <lineage>
        <taxon>Eukaryota</taxon>
        <taxon>Metazoa</taxon>
        <taxon>Ecdysozoa</taxon>
        <taxon>Arthropoda</taxon>
        <taxon>Hexapoda</taxon>
        <taxon>Insecta</taxon>
        <taxon>Pterygota</taxon>
        <taxon>Neoptera</taxon>
        <taxon>Endopterygota</taxon>
        <taxon>Hymenoptera</taxon>
        <taxon>Apocrita</taxon>
        <taxon>Aculeata</taxon>
        <taxon>Apoidea</taxon>
        <taxon>Anthophila</taxon>
        <taxon>Apidae</taxon>
        <taxon>Tetragonisca</taxon>
    </lineage>
</organism>
<name>A0AAW1AG76_9HYME</name>
<evidence type="ECO:0000256" key="1">
    <source>
        <dbReference type="SAM" id="MobiDB-lite"/>
    </source>
</evidence>
<protein>
    <submittedName>
        <fullName evidence="2">Uncharacterized protein</fullName>
    </submittedName>
</protein>
<gene>
    <name evidence="2" type="ORF">QLX08_001306</name>
</gene>
<dbReference type="AlphaFoldDB" id="A0AAW1AG76"/>
<accession>A0AAW1AG76</accession>
<sequence length="696" mass="79898">MKFDEITWNIIPNTVADRMIDSSLTHKLVPSRKLPRRNKAMNVMIKQLQSLKSYRQYVEIKTSILRCLTDNSETEDNVSFSEDDNSLANYTQLISEERNNYFLKESKISENDNVSPRRRSTQKFKRTSFITLGWQKVVKSENTSSLARKSNANNFIHDNNINETPSATNNVKKSAQNKMNTLTKINCTKQNTSNLKNQLPIKNKTNVATVVQKVTNNNDESKQSNSLWINDINEELQSDENHCYKTLNSPDIKTLKDLPASLDNLNEIQNINDGNMPFDQNCSKQMKQNSNITETIMNETLLISNTYQPKDSGIDEDTEEECLENGKTHKISNNETEDKEQDTSSTISVLNNLRNSDNDLKSETYNISSKKEYFQDTIENINAKEKMQTKKPQSIITHTEIVNRKYKIVPSISVFTENMKPEELSINNSCDEKVEIEETKQIEDDIFHSTEIQHGSQFGRLNLTVDSDSSIVDSDSTFENMIDKLYKRSARESSPDIKQLSFATNKSAQDKLDLNYATSCVSDKKKNIKESNEKNLETGSMMPLVDKKSTCGRPYNLQEFVRKENLMPKTTELSFTLKDIEEEEEQAFITIPRSILENKLVGNKIVLTENTLKLGKEKYKIKHKNKGNMSSIFGRGKDSKISYKIVNIKPIASVVTQGKITKTNEIKDDIIPKKRHLQLEQNFKKKMKKKRLNIDE</sequence>
<dbReference type="Proteomes" id="UP001432146">
    <property type="component" value="Unassembled WGS sequence"/>
</dbReference>
<evidence type="ECO:0000313" key="3">
    <source>
        <dbReference type="Proteomes" id="UP001432146"/>
    </source>
</evidence>
<evidence type="ECO:0000313" key="2">
    <source>
        <dbReference type="EMBL" id="KAK9308897.1"/>
    </source>
</evidence>
<dbReference type="EMBL" id="JAWNGG020000016">
    <property type="protein sequence ID" value="KAK9308897.1"/>
    <property type="molecule type" value="Genomic_DNA"/>
</dbReference>
<reference evidence="2 3" key="1">
    <citation type="submission" date="2024-05" db="EMBL/GenBank/DDBJ databases">
        <title>The nuclear and mitochondrial genome assemblies of Tetragonisca angustula (Apidae: Meliponini), a tiny yet remarkable pollinator in the Neotropics.</title>
        <authorList>
            <person name="Ferrari R."/>
            <person name="Ricardo P.C."/>
            <person name="Dias F.C."/>
            <person name="Araujo N.S."/>
            <person name="Soares D.O."/>
            <person name="Zhou Q.-S."/>
            <person name="Zhu C.-D."/>
            <person name="Coutinho L."/>
            <person name="Airas M.C."/>
            <person name="Batista T.M."/>
        </authorList>
    </citation>
    <scope>NUCLEOTIDE SEQUENCE [LARGE SCALE GENOMIC DNA]</scope>
    <source>
        <strain evidence="2">ASF017062</strain>
        <tissue evidence="2">Abdomen</tissue>
    </source>
</reference>